<dbReference type="EC" id="2.7.13.3" evidence="2"/>
<keyword evidence="7" id="KW-0067">ATP-binding</keyword>
<evidence type="ECO:0000256" key="1">
    <source>
        <dbReference type="ARBA" id="ARBA00000085"/>
    </source>
</evidence>
<keyword evidence="10" id="KW-1133">Transmembrane helix</keyword>
<keyword evidence="3" id="KW-0597">Phosphoprotein</keyword>
<dbReference type="RefSeq" id="WP_264283497.1">
    <property type="nucleotide sequence ID" value="NZ_CP107006.1"/>
</dbReference>
<organism evidence="13 14">
    <name type="scientific">Chitinophaga horti</name>
    <dbReference type="NCBI Taxonomy" id="2920382"/>
    <lineage>
        <taxon>Bacteria</taxon>
        <taxon>Pseudomonadati</taxon>
        <taxon>Bacteroidota</taxon>
        <taxon>Chitinophagia</taxon>
        <taxon>Chitinophagales</taxon>
        <taxon>Chitinophagaceae</taxon>
        <taxon>Chitinophaga</taxon>
    </lineage>
</organism>
<dbReference type="Gene3D" id="3.30.565.10">
    <property type="entry name" value="Histidine kinase-like ATPase, C-terminal domain"/>
    <property type="match status" value="1"/>
</dbReference>
<dbReference type="Pfam" id="PF07568">
    <property type="entry name" value="HisKA_2"/>
    <property type="match status" value="1"/>
</dbReference>
<evidence type="ECO:0000313" key="13">
    <source>
        <dbReference type="EMBL" id="UYQ95820.1"/>
    </source>
</evidence>
<dbReference type="SUPFAM" id="SSF48452">
    <property type="entry name" value="TPR-like"/>
    <property type="match status" value="2"/>
</dbReference>
<keyword evidence="14" id="KW-1185">Reference proteome</keyword>
<evidence type="ECO:0000256" key="11">
    <source>
        <dbReference type="SAM" id="SignalP"/>
    </source>
</evidence>
<reference evidence="13" key="1">
    <citation type="submission" date="2022-10" db="EMBL/GenBank/DDBJ databases">
        <title>Chitinophaga sp. nov., isolated from soil.</title>
        <authorList>
            <person name="Jeon C.O."/>
        </authorList>
    </citation>
    <scope>NUCLEOTIDE SEQUENCE</scope>
    <source>
        <strain evidence="13">R8</strain>
    </source>
</reference>
<dbReference type="SMART" id="SM00028">
    <property type="entry name" value="TPR"/>
    <property type="match status" value="3"/>
</dbReference>
<keyword evidence="5" id="KW-0547">Nucleotide-binding</keyword>
<dbReference type="SUPFAM" id="SSF55874">
    <property type="entry name" value="ATPase domain of HSP90 chaperone/DNA topoisomerase II/histidine kinase"/>
    <property type="match status" value="1"/>
</dbReference>
<feature type="chain" id="PRO_5046329670" description="histidine kinase" evidence="11">
    <location>
        <begin position="23"/>
        <end position="862"/>
    </location>
</feature>
<evidence type="ECO:0000256" key="3">
    <source>
        <dbReference type="ARBA" id="ARBA00022553"/>
    </source>
</evidence>
<proteinExistence type="predicted"/>
<dbReference type="PANTHER" id="PTHR41523:SF8">
    <property type="entry name" value="ETHYLENE RESPONSE SENSOR PROTEIN"/>
    <property type="match status" value="1"/>
</dbReference>
<evidence type="ECO:0000256" key="5">
    <source>
        <dbReference type="ARBA" id="ARBA00022741"/>
    </source>
</evidence>
<dbReference type="PANTHER" id="PTHR41523">
    <property type="entry name" value="TWO-COMPONENT SYSTEM SENSOR PROTEIN"/>
    <property type="match status" value="1"/>
</dbReference>
<feature type="signal peptide" evidence="11">
    <location>
        <begin position="1"/>
        <end position="22"/>
    </location>
</feature>
<evidence type="ECO:0000259" key="12">
    <source>
        <dbReference type="SMART" id="SM00387"/>
    </source>
</evidence>
<feature type="domain" description="Histidine kinase/HSP90-like ATPase" evidence="12">
    <location>
        <begin position="751"/>
        <end position="847"/>
    </location>
</feature>
<dbReference type="PROSITE" id="PS50005">
    <property type="entry name" value="TPR"/>
    <property type="match status" value="1"/>
</dbReference>
<sequence>MKRIIVSIVVILACLCRTTAQEQPLRELPGSKHLPDKAAALIKLAEEYRKKPGELDSDLSKAADYARQALHLAEQTDDETTKAQAHSSLILTLGEHKRFNEAYRLLPYLDKHPRIQAEATCVLGWNMAYLENERTGELDTARLLAQQTLALAFKLKDDHYEDEAQRLIARNLLKRKDLVGAKAHVKNLLPSKQGAFFIDIAECYVPELTKGNNLDSALANLERAVYLSAASDSYRDELRAMIRITDISYFYPNDARFDNVLAKMENVYKRKKYPHLHYVYSRLRQLHSVRGNKNMQLYYAEEAVKSALKSNETYLTGQLFIDLGTAYRGIGEHEKSLEAHQKALQYFPATEVTYQYIVYEGWIFALRKLKRYQEALDIIQQVERKSPPAKQLDKIIRDRVYLNVYRDMGEYAKAEPYGKRLPTHYTTDSQEHLVATTNLAQLYVEWGQYAKAKPLLDHVYSFPLPPAVDVRGHFHYLMFKTDSALGHYASAIQHLVMNKEVDDSVLTASKMRQVQEYKVKYETEKKDHELLMQQQDILELRQLALLHQKNLDSINLCLLIEESAQKQTQAQASEAAANLRLAQQSVDLLKKDTELKQARLNQANILTNATISAIVLLLLILALIINSYFSKQRKNREISQKNEKLEHLVKEKEWLLQEVHHRVKNNLQTVVSLLESQSGYLSNEALRAITESRNRVYAMSLIHQKLYRATHVSSINMASYLPELIEHLRSSFTSNHIQFDVQVSPVEVDVSQAIPLGLILNETITNSLKYAFPNRRSNNQIKVWLQHLSSGDVELLIADNGVGMPSGGGNKGLGLKLITGLSGEIDGTLTISGNNGMCVQLRFKPTLALQLQQRSAMAEHVL</sequence>
<keyword evidence="4" id="KW-0808">Transferase</keyword>
<protein>
    <recommendedName>
        <fullName evidence="2">histidine kinase</fullName>
        <ecNumber evidence="2">2.7.13.3</ecNumber>
    </recommendedName>
</protein>
<dbReference type="SMART" id="SM00387">
    <property type="entry name" value="HATPase_c"/>
    <property type="match status" value="1"/>
</dbReference>
<comment type="catalytic activity">
    <reaction evidence="1">
        <text>ATP + protein L-histidine = ADP + protein N-phospho-L-histidine.</text>
        <dbReference type="EC" id="2.7.13.3"/>
    </reaction>
</comment>
<evidence type="ECO:0000313" key="14">
    <source>
        <dbReference type="Proteomes" id="UP001162741"/>
    </source>
</evidence>
<evidence type="ECO:0000256" key="10">
    <source>
        <dbReference type="SAM" id="Phobius"/>
    </source>
</evidence>
<evidence type="ECO:0000256" key="9">
    <source>
        <dbReference type="SAM" id="Coils"/>
    </source>
</evidence>
<feature type="repeat" description="TPR" evidence="8">
    <location>
        <begin position="317"/>
        <end position="350"/>
    </location>
</feature>
<feature type="coiled-coil region" evidence="9">
    <location>
        <begin position="631"/>
        <end position="658"/>
    </location>
</feature>
<evidence type="ECO:0000256" key="7">
    <source>
        <dbReference type="ARBA" id="ARBA00022840"/>
    </source>
</evidence>
<keyword evidence="6" id="KW-0418">Kinase</keyword>
<keyword evidence="8" id="KW-0802">TPR repeat</keyword>
<dbReference type="Gene3D" id="3.30.450.20">
    <property type="entry name" value="PAS domain"/>
    <property type="match status" value="1"/>
</dbReference>
<dbReference type="InterPro" id="IPR036890">
    <property type="entry name" value="HATPase_C_sf"/>
</dbReference>
<dbReference type="Pfam" id="PF02518">
    <property type="entry name" value="HATPase_c"/>
    <property type="match status" value="1"/>
</dbReference>
<evidence type="ECO:0000256" key="8">
    <source>
        <dbReference type="PROSITE-ProRule" id="PRU00339"/>
    </source>
</evidence>
<dbReference type="Gene3D" id="1.25.40.10">
    <property type="entry name" value="Tetratricopeptide repeat domain"/>
    <property type="match status" value="2"/>
</dbReference>
<keyword evidence="9" id="KW-0175">Coiled coil</keyword>
<dbReference type="EMBL" id="CP107006">
    <property type="protein sequence ID" value="UYQ95820.1"/>
    <property type="molecule type" value="Genomic_DNA"/>
</dbReference>
<dbReference type="InterPro" id="IPR003594">
    <property type="entry name" value="HATPase_dom"/>
</dbReference>
<feature type="transmembrane region" description="Helical" evidence="10">
    <location>
        <begin position="605"/>
        <end position="629"/>
    </location>
</feature>
<gene>
    <name evidence="13" type="ORF">MKQ68_11985</name>
</gene>
<evidence type="ECO:0000256" key="6">
    <source>
        <dbReference type="ARBA" id="ARBA00022777"/>
    </source>
</evidence>
<evidence type="ECO:0000256" key="2">
    <source>
        <dbReference type="ARBA" id="ARBA00012438"/>
    </source>
</evidence>
<dbReference type="InterPro" id="IPR011990">
    <property type="entry name" value="TPR-like_helical_dom_sf"/>
</dbReference>
<name>A0ABY6J802_9BACT</name>
<keyword evidence="10" id="KW-0812">Transmembrane</keyword>
<dbReference type="InterPro" id="IPR011495">
    <property type="entry name" value="Sig_transdc_His_kin_sub2_dim/P"/>
</dbReference>
<accession>A0ABY6J802</accession>
<evidence type="ECO:0000256" key="4">
    <source>
        <dbReference type="ARBA" id="ARBA00022679"/>
    </source>
</evidence>
<dbReference type="Proteomes" id="UP001162741">
    <property type="component" value="Chromosome"/>
</dbReference>
<keyword evidence="10" id="KW-0472">Membrane</keyword>
<keyword evidence="11" id="KW-0732">Signal</keyword>
<dbReference type="InterPro" id="IPR019734">
    <property type="entry name" value="TPR_rpt"/>
</dbReference>